<dbReference type="EMBL" id="KZ293448">
    <property type="protein sequence ID" value="PBK64938.1"/>
    <property type="molecule type" value="Genomic_DNA"/>
</dbReference>
<feature type="compositionally biased region" description="Basic and acidic residues" evidence="1">
    <location>
        <begin position="35"/>
        <end position="45"/>
    </location>
</feature>
<accession>A0A2H3BFW8</accession>
<name>A0A2H3BFW8_9AGAR</name>
<sequence length="69" mass="7701">MSANSKNHRDSCVGILERTSKSSSVVPFQCSTRRPKNEARDGRFISDKPTARKCSEMPSYTVTFFLQGA</sequence>
<reference evidence="3" key="1">
    <citation type="journal article" date="2017" name="Nat. Ecol. Evol.">
        <title>Genome expansion and lineage-specific genetic innovations in the forest pathogenic fungi Armillaria.</title>
        <authorList>
            <person name="Sipos G."/>
            <person name="Prasanna A.N."/>
            <person name="Walter M.C."/>
            <person name="O'Connor E."/>
            <person name="Balint B."/>
            <person name="Krizsan K."/>
            <person name="Kiss B."/>
            <person name="Hess J."/>
            <person name="Varga T."/>
            <person name="Slot J."/>
            <person name="Riley R."/>
            <person name="Boka B."/>
            <person name="Rigling D."/>
            <person name="Barry K."/>
            <person name="Lee J."/>
            <person name="Mihaltcheva S."/>
            <person name="LaButti K."/>
            <person name="Lipzen A."/>
            <person name="Waldron R."/>
            <person name="Moloney N.M."/>
            <person name="Sperisen C."/>
            <person name="Kredics L."/>
            <person name="Vagvoelgyi C."/>
            <person name="Patrignani A."/>
            <person name="Fitzpatrick D."/>
            <person name="Nagy I."/>
            <person name="Doyle S."/>
            <person name="Anderson J.B."/>
            <person name="Grigoriev I.V."/>
            <person name="Gueldener U."/>
            <person name="Muensterkoetter M."/>
            <person name="Nagy L.G."/>
        </authorList>
    </citation>
    <scope>NUCLEOTIDE SEQUENCE [LARGE SCALE GENOMIC DNA]</scope>
    <source>
        <strain evidence="3">28-4</strain>
    </source>
</reference>
<dbReference type="AlphaFoldDB" id="A0A2H3BFW8"/>
<feature type="region of interest" description="Disordered" evidence="1">
    <location>
        <begin position="26"/>
        <end position="45"/>
    </location>
</feature>
<organism evidence="2 3">
    <name type="scientific">Armillaria solidipes</name>
    <dbReference type="NCBI Taxonomy" id="1076256"/>
    <lineage>
        <taxon>Eukaryota</taxon>
        <taxon>Fungi</taxon>
        <taxon>Dikarya</taxon>
        <taxon>Basidiomycota</taxon>
        <taxon>Agaricomycotina</taxon>
        <taxon>Agaricomycetes</taxon>
        <taxon>Agaricomycetidae</taxon>
        <taxon>Agaricales</taxon>
        <taxon>Marasmiineae</taxon>
        <taxon>Physalacriaceae</taxon>
        <taxon>Armillaria</taxon>
    </lineage>
</organism>
<evidence type="ECO:0000313" key="2">
    <source>
        <dbReference type="EMBL" id="PBK64938.1"/>
    </source>
</evidence>
<protein>
    <submittedName>
        <fullName evidence="2">Uncharacterized protein</fullName>
    </submittedName>
</protein>
<keyword evidence="3" id="KW-1185">Reference proteome</keyword>
<proteinExistence type="predicted"/>
<evidence type="ECO:0000313" key="3">
    <source>
        <dbReference type="Proteomes" id="UP000218334"/>
    </source>
</evidence>
<gene>
    <name evidence="2" type="ORF">ARMSODRAFT_448440</name>
</gene>
<dbReference type="Proteomes" id="UP000218334">
    <property type="component" value="Unassembled WGS sequence"/>
</dbReference>
<evidence type="ECO:0000256" key="1">
    <source>
        <dbReference type="SAM" id="MobiDB-lite"/>
    </source>
</evidence>